<feature type="active site" description="Proton acceptor" evidence="8">
    <location>
        <position position="78"/>
    </location>
</feature>
<dbReference type="HAMAP" id="MF_00222">
    <property type="entry name" value="Shikimate_DH_AroE"/>
    <property type="match status" value="1"/>
</dbReference>
<feature type="binding site" evidence="8">
    <location>
        <position position="231"/>
    </location>
    <ligand>
        <name>NADP(+)</name>
        <dbReference type="ChEBI" id="CHEBI:58349"/>
    </ligand>
</feature>
<evidence type="ECO:0000259" key="11">
    <source>
        <dbReference type="Pfam" id="PF18317"/>
    </source>
</evidence>
<keyword evidence="6 8" id="KW-0057">Aromatic amino acid biosynthesis</keyword>
<dbReference type="CDD" id="cd01065">
    <property type="entry name" value="NAD_bind_Shikimate_DH"/>
    <property type="match status" value="1"/>
</dbReference>
<evidence type="ECO:0000256" key="5">
    <source>
        <dbReference type="ARBA" id="ARBA00023002"/>
    </source>
</evidence>
<keyword evidence="3 8" id="KW-0028">Amino-acid biosynthesis</keyword>
<keyword evidence="5 8" id="KW-0560">Oxidoreductase</keyword>
<dbReference type="Gene3D" id="3.40.50.720">
    <property type="entry name" value="NAD(P)-binding Rossmann-like Domain"/>
    <property type="match status" value="1"/>
</dbReference>
<comment type="pathway">
    <text evidence="1 8">Metabolic intermediate biosynthesis; chorismate biosynthesis; chorismate from D-erythrose 4-phosphate and phosphoenolpyruvate: step 4/7.</text>
</comment>
<dbReference type="KEGG" id="plig:NAG76_14555"/>
<dbReference type="InterPro" id="IPR011342">
    <property type="entry name" value="Shikimate_DH"/>
</dbReference>
<name>A0A9J6ZLV4_9BACL</name>
<dbReference type="InterPro" id="IPR036291">
    <property type="entry name" value="NAD(P)-bd_dom_sf"/>
</dbReference>
<dbReference type="PANTHER" id="PTHR21089:SF1">
    <property type="entry name" value="BIFUNCTIONAL 3-DEHYDROQUINATE DEHYDRATASE_SHIKIMATE DEHYDROGENASE, CHLOROPLASTIC"/>
    <property type="match status" value="1"/>
</dbReference>
<dbReference type="GO" id="GO:0009073">
    <property type="term" value="P:aromatic amino acid family biosynthetic process"/>
    <property type="evidence" value="ECO:0007669"/>
    <property type="project" value="UniProtKB-KW"/>
</dbReference>
<dbReference type="Pfam" id="PF01488">
    <property type="entry name" value="Shikimate_DH"/>
    <property type="match status" value="1"/>
</dbReference>
<feature type="binding site" evidence="8">
    <location>
        <position position="254"/>
    </location>
    <ligand>
        <name>NADP(+)</name>
        <dbReference type="ChEBI" id="CHEBI:58349"/>
    </ligand>
</feature>
<dbReference type="InterPro" id="IPR022893">
    <property type="entry name" value="Shikimate_DH_fam"/>
</dbReference>
<dbReference type="EMBL" id="CP097899">
    <property type="protein sequence ID" value="URN96848.1"/>
    <property type="molecule type" value="Genomic_DNA"/>
</dbReference>
<dbReference type="PANTHER" id="PTHR21089">
    <property type="entry name" value="SHIKIMATE DEHYDROGENASE"/>
    <property type="match status" value="1"/>
</dbReference>
<feature type="domain" description="Quinate/shikimate 5-dehydrogenase/glutamyl-tRNA reductase" evidence="9">
    <location>
        <begin position="124"/>
        <end position="205"/>
    </location>
</feature>
<gene>
    <name evidence="8 12" type="primary">aroE</name>
    <name evidence="12" type="ORF">NAG76_14555</name>
</gene>
<feature type="binding site" evidence="8">
    <location>
        <begin position="27"/>
        <end position="29"/>
    </location>
    <ligand>
        <name>shikimate</name>
        <dbReference type="ChEBI" id="CHEBI:36208"/>
    </ligand>
</feature>
<protein>
    <recommendedName>
        <fullName evidence="2 8">Shikimate dehydrogenase (NADP(+))</fullName>
        <shortName evidence="8">SDH</shortName>
        <ecNumber evidence="2 8">1.1.1.25</ecNumber>
    </recommendedName>
</protein>
<feature type="binding site" evidence="8">
    <location>
        <position position="74"/>
    </location>
    <ligand>
        <name>shikimate</name>
        <dbReference type="ChEBI" id="CHEBI:36208"/>
    </ligand>
</feature>
<dbReference type="GO" id="GO:0009423">
    <property type="term" value="P:chorismate biosynthetic process"/>
    <property type="evidence" value="ECO:0007669"/>
    <property type="project" value="UniProtKB-UniRule"/>
</dbReference>
<dbReference type="NCBIfam" id="NF001319">
    <property type="entry name" value="PRK00258.3-3"/>
    <property type="match status" value="1"/>
</dbReference>
<dbReference type="InterPro" id="IPR006151">
    <property type="entry name" value="Shikm_DH/Glu-tRNA_Rdtase"/>
</dbReference>
<evidence type="ECO:0000313" key="13">
    <source>
        <dbReference type="Proteomes" id="UP001056756"/>
    </source>
</evidence>
<feature type="binding site" evidence="8">
    <location>
        <begin position="163"/>
        <end position="168"/>
    </location>
    <ligand>
        <name>NADP(+)</name>
        <dbReference type="ChEBI" id="CHEBI:58349"/>
    </ligand>
</feature>
<keyword evidence="4 8" id="KW-0521">NADP</keyword>
<evidence type="ECO:0000256" key="1">
    <source>
        <dbReference type="ARBA" id="ARBA00004871"/>
    </source>
</evidence>
<evidence type="ECO:0000256" key="6">
    <source>
        <dbReference type="ARBA" id="ARBA00023141"/>
    </source>
</evidence>
<dbReference type="SUPFAM" id="SSF51735">
    <property type="entry name" value="NAD(P)-binding Rossmann-fold domains"/>
    <property type="match status" value="1"/>
</dbReference>
<dbReference type="Proteomes" id="UP001056756">
    <property type="component" value="Chromosome"/>
</dbReference>
<comment type="similarity">
    <text evidence="8">Belongs to the shikimate dehydrogenase family.</text>
</comment>
<evidence type="ECO:0000256" key="2">
    <source>
        <dbReference type="ARBA" id="ARBA00012962"/>
    </source>
</evidence>
<dbReference type="GO" id="GO:0004764">
    <property type="term" value="F:shikimate 3-dehydrogenase (NADP+) activity"/>
    <property type="evidence" value="ECO:0007669"/>
    <property type="project" value="UniProtKB-UniRule"/>
</dbReference>
<feature type="binding site" evidence="8">
    <location>
        <position position="99"/>
    </location>
    <ligand>
        <name>shikimate</name>
        <dbReference type="ChEBI" id="CHEBI:36208"/>
    </ligand>
</feature>
<dbReference type="InterPro" id="IPR013708">
    <property type="entry name" value="Shikimate_DH-bd_N"/>
</dbReference>
<sequence>MQQLLQWQQANNGKALYCVIGDPIKQSKSPLMLGRAFEQCSIDAIYGAFQVSPEQLPSFVQAVRDLGILGMNVTIPHKLHVMDLLDEIDEDALCLGAVNTVVNRDGRLIGYNTDGIGYVRSLKEEAIANITGKQIVVVGAGGASRGIIYALLQENPSTIYVVNRTVARAEELVASLNSTVPLIAAGQDELEQLCRQADIVINTTSVGMYPHIGETPIAGEWMKSGAVASDLIYNPLKTQFLLDAEQNGCVAHGGLGMFIYQGAFAFEYWTDKQAPVDAMRDAVLAALQ</sequence>
<evidence type="ECO:0000259" key="9">
    <source>
        <dbReference type="Pfam" id="PF01488"/>
    </source>
</evidence>
<dbReference type="Gene3D" id="3.40.50.10860">
    <property type="entry name" value="Leucine Dehydrogenase, chain A, domain 1"/>
    <property type="match status" value="1"/>
</dbReference>
<organism evidence="12 13">
    <name type="scientific">Candidatus Pristimantibacillus lignocellulolyticus</name>
    <dbReference type="NCBI Taxonomy" id="2994561"/>
    <lineage>
        <taxon>Bacteria</taxon>
        <taxon>Bacillati</taxon>
        <taxon>Bacillota</taxon>
        <taxon>Bacilli</taxon>
        <taxon>Bacillales</taxon>
        <taxon>Paenibacillaceae</taxon>
        <taxon>Candidatus Pristimantibacillus</taxon>
    </lineage>
</organism>
<accession>A0A9J6ZLV4</accession>
<dbReference type="InterPro" id="IPR041121">
    <property type="entry name" value="SDH_C"/>
</dbReference>
<feature type="binding site" evidence="8">
    <location>
        <position position="114"/>
    </location>
    <ligand>
        <name>shikimate</name>
        <dbReference type="ChEBI" id="CHEBI:36208"/>
    </ligand>
</feature>
<proteinExistence type="inferred from homology"/>
<dbReference type="SUPFAM" id="SSF53223">
    <property type="entry name" value="Aminoacid dehydrogenase-like, N-terminal domain"/>
    <property type="match status" value="1"/>
</dbReference>
<dbReference type="InterPro" id="IPR046346">
    <property type="entry name" value="Aminoacid_DH-like_N_sf"/>
</dbReference>
<evidence type="ECO:0000259" key="10">
    <source>
        <dbReference type="Pfam" id="PF08501"/>
    </source>
</evidence>
<comment type="subunit">
    <text evidence="8">Homodimer.</text>
</comment>
<feature type="domain" description="Shikimate dehydrogenase substrate binding N-terminal" evidence="10">
    <location>
        <begin position="19"/>
        <end position="101"/>
    </location>
</feature>
<evidence type="ECO:0000256" key="7">
    <source>
        <dbReference type="ARBA" id="ARBA00049442"/>
    </source>
</evidence>
<dbReference type="NCBIfam" id="TIGR00507">
    <property type="entry name" value="aroE"/>
    <property type="match status" value="1"/>
</dbReference>
<feature type="binding site" evidence="8">
    <location>
        <position position="261"/>
    </location>
    <ligand>
        <name>shikimate</name>
        <dbReference type="ChEBI" id="CHEBI:36208"/>
    </ligand>
</feature>
<dbReference type="EC" id="1.1.1.25" evidence="2 8"/>
<dbReference type="GO" id="GO:0005829">
    <property type="term" value="C:cytosol"/>
    <property type="evidence" value="ECO:0007669"/>
    <property type="project" value="TreeGrafter"/>
</dbReference>
<dbReference type="Pfam" id="PF18317">
    <property type="entry name" value="SDH_C"/>
    <property type="match status" value="1"/>
</dbReference>
<reference evidence="12" key="1">
    <citation type="submission" date="2022-05" db="EMBL/GenBank/DDBJ databases">
        <title>Novel bacterial taxa in a minimal lignocellulolytic consortium and its capacity to transform plastics disclosed by genome-resolved metagenomics.</title>
        <authorList>
            <person name="Rodriguez C.A.D."/>
            <person name="Diaz-Garcia L."/>
            <person name="Herrera K."/>
            <person name="Tarazona N.A."/>
            <person name="Sproer C."/>
            <person name="Overmann J."/>
            <person name="Jimenez D.J."/>
        </authorList>
    </citation>
    <scope>NUCLEOTIDE SEQUENCE</scope>
    <source>
        <strain evidence="12">MAG5</strain>
    </source>
</reference>
<comment type="catalytic activity">
    <reaction evidence="7 8">
        <text>shikimate + NADP(+) = 3-dehydroshikimate + NADPH + H(+)</text>
        <dbReference type="Rhea" id="RHEA:17737"/>
        <dbReference type="ChEBI" id="CHEBI:15378"/>
        <dbReference type="ChEBI" id="CHEBI:16630"/>
        <dbReference type="ChEBI" id="CHEBI:36208"/>
        <dbReference type="ChEBI" id="CHEBI:57783"/>
        <dbReference type="ChEBI" id="CHEBI:58349"/>
        <dbReference type="EC" id="1.1.1.25"/>
    </reaction>
</comment>
<evidence type="ECO:0000313" key="12">
    <source>
        <dbReference type="EMBL" id="URN96848.1"/>
    </source>
</evidence>
<comment type="function">
    <text evidence="8">Involved in the biosynthesis of the chorismate, which leads to the biosynthesis of aromatic amino acids. Catalyzes the reversible NADPH linked reduction of 3-dehydroshikimate (DHSA) to yield shikimate (SA).</text>
</comment>
<feature type="domain" description="SDH C-terminal" evidence="11">
    <location>
        <begin position="254"/>
        <end position="284"/>
    </location>
</feature>
<evidence type="ECO:0000256" key="3">
    <source>
        <dbReference type="ARBA" id="ARBA00022605"/>
    </source>
</evidence>
<evidence type="ECO:0000256" key="4">
    <source>
        <dbReference type="ARBA" id="ARBA00022857"/>
    </source>
</evidence>
<dbReference type="Pfam" id="PF08501">
    <property type="entry name" value="Shikimate_dh_N"/>
    <property type="match status" value="1"/>
</dbReference>
<dbReference type="GO" id="GO:0050661">
    <property type="term" value="F:NADP binding"/>
    <property type="evidence" value="ECO:0007669"/>
    <property type="project" value="InterPro"/>
</dbReference>
<feature type="binding site" evidence="8">
    <location>
        <begin position="139"/>
        <end position="143"/>
    </location>
    <ligand>
        <name>NADP(+)</name>
        <dbReference type="ChEBI" id="CHEBI:58349"/>
    </ligand>
</feature>
<dbReference type="GO" id="GO:0008652">
    <property type="term" value="P:amino acid biosynthetic process"/>
    <property type="evidence" value="ECO:0007669"/>
    <property type="project" value="UniProtKB-KW"/>
</dbReference>
<feature type="binding site" evidence="8">
    <location>
        <position position="90"/>
    </location>
    <ligand>
        <name>NADP(+)</name>
        <dbReference type="ChEBI" id="CHEBI:58349"/>
    </ligand>
</feature>
<dbReference type="AlphaFoldDB" id="A0A9J6ZLV4"/>
<feature type="binding site" evidence="8">
    <location>
        <position position="233"/>
    </location>
    <ligand>
        <name>shikimate</name>
        <dbReference type="ChEBI" id="CHEBI:36208"/>
    </ligand>
</feature>
<dbReference type="GO" id="GO:0019632">
    <property type="term" value="P:shikimate metabolic process"/>
    <property type="evidence" value="ECO:0007669"/>
    <property type="project" value="InterPro"/>
</dbReference>
<evidence type="ECO:0000256" key="8">
    <source>
        <dbReference type="HAMAP-Rule" id="MF_00222"/>
    </source>
</evidence>